<dbReference type="EMBL" id="KE361632">
    <property type="protein sequence ID" value="EPQ29154.1"/>
    <property type="molecule type" value="Genomic_DNA"/>
</dbReference>
<dbReference type="PANTHER" id="PTHR31793:SF27">
    <property type="entry name" value="NOVEL THIOESTERASE SUPERFAMILY DOMAIN AND SAPOSIN A-TYPE DOMAIN CONTAINING PROTEIN (0610012H03RIK)"/>
    <property type="match status" value="1"/>
</dbReference>
<dbReference type="AlphaFoldDB" id="A0A061H9M5"/>
<dbReference type="CDD" id="cd00586">
    <property type="entry name" value="4HBT"/>
    <property type="match status" value="1"/>
</dbReference>
<evidence type="ECO:0000313" key="5">
    <source>
        <dbReference type="Proteomes" id="UP000053664"/>
    </source>
</evidence>
<dbReference type="RefSeq" id="XP_007879149.1">
    <property type="nucleotide sequence ID" value="XM_007880958.1"/>
</dbReference>
<dbReference type="SUPFAM" id="SSF54637">
    <property type="entry name" value="Thioesterase/thiol ester dehydrase-isomerase"/>
    <property type="match status" value="1"/>
</dbReference>
<sequence>MTASDRDPRLGPWAFEMDIPTRWLDNDQYGHLNNSAYYLIADSIVNTYLITHCGIEPFQHSPPPASSGAASSSGGASSADVIGLVISSSANYYAPTSFPSNLRVKLRAVHLGRSSVRYEVGVFEQPLKSMLLSTATGSKDASLTVQRAEEVGGDKGGTKAAVVTQATHVFVDRASRRPVKAMPDQLRRGLERLVVGAPSPAAKL</sequence>
<evidence type="ECO:0000313" key="4">
    <source>
        <dbReference type="EMBL" id="EPQ29154.1"/>
    </source>
</evidence>
<comment type="similarity">
    <text evidence="1">Belongs to the 4-hydroxybenzoyl-CoA thioesterase family.</text>
</comment>
<reference evidence="4 5" key="1">
    <citation type="journal article" date="2013" name="Plant Cell">
        <title>The transition from a phytopathogenic smut ancestor to an anamorphic biocontrol agent deciphered by comparative whole-genome analysis.</title>
        <authorList>
            <person name="Lefebvre F."/>
            <person name="Joly D.L."/>
            <person name="Labbe C."/>
            <person name="Teichmann B."/>
            <person name="Linning R."/>
            <person name="Belzile F."/>
            <person name="Bakkeren G."/>
            <person name="Belanger R.R."/>
        </authorList>
    </citation>
    <scope>NUCLEOTIDE SEQUENCE [LARGE SCALE GENOMIC DNA]</scope>
    <source>
        <strain evidence="4 5">PF-1</strain>
    </source>
</reference>
<name>A0A061H9M5_9BASI</name>
<dbReference type="Pfam" id="PF03061">
    <property type="entry name" value="4HBT"/>
    <property type="match status" value="1"/>
</dbReference>
<dbReference type="Proteomes" id="UP000053664">
    <property type="component" value="Unassembled WGS sequence"/>
</dbReference>
<dbReference type="InterPro" id="IPR006683">
    <property type="entry name" value="Thioestr_dom"/>
</dbReference>
<dbReference type="Gene3D" id="3.10.129.10">
    <property type="entry name" value="Hotdog Thioesterase"/>
    <property type="match status" value="1"/>
</dbReference>
<evidence type="ECO:0000256" key="2">
    <source>
        <dbReference type="ARBA" id="ARBA00022801"/>
    </source>
</evidence>
<protein>
    <recommendedName>
        <fullName evidence="3">Thioesterase domain-containing protein</fullName>
    </recommendedName>
</protein>
<proteinExistence type="inferred from homology"/>
<dbReference type="PANTHER" id="PTHR31793">
    <property type="entry name" value="4-HYDROXYBENZOYL-COA THIOESTERASE FAMILY MEMBER"/>
    <property type="match status" value="1"/>
</dbReference>
<gene>
    <name evidence="4" type="ORF">PFL1_03441</name>
</gene>
<dbReference type="GO" id="GO:0047617">
    <property type="term" value="F:fatty acyl-CoA hydrolase activity"/>
    <property type="evidence" value="ECO:0007669"/>
    <property type="project" value="TreeGrafter"/>
</dbReference>
<evidence type="ECO:0000259" key="3">
    <source>
        <dbReference type="Pfam" id="PF03061"/>
    </source>
</evidence>
<dbReference type="eggNOG" id="ENOG502S411">
    <property type="taxonomic scope" value="Eukaryota"/>
</dbReference>
<dbReference type="InterPro" id="IPR050563">
    <property type="entry name" value="4-hydroxybenzoyl-CoA_TE"/>
</dbReference>
<dbReference type="HOGENOM" id="CLU_101141_0_0_1"/>
<accession>A0A061H9M5</accession>
<feature type="domain" description="Thioesterase" evidence="3">
    <location>
        <begin position="29"/>
        <end position="125"/>
    </location>
</feature>
<keyword evidence="2" id="KW-0378">Hydrolase</keyword>
<dbReference type="InterPro" id="IPR029069">
    <property type="entry name" value="HotDog_dom_sf"/>
</dbReference>
<organism evidence="4 5">
    <name type="scientific">Pseudozyma flocculosa PF-1</name>
    <dbReference type="NCBI Taxonomy" id="1277687"/>
    <lineage>
        <taxon>Eukaryota</taxon>
        <taxon>Fungi</taxon>
        <taxon>Dikarya</taxon>
        <taxon>Basidiomycota</taxon>
        <taxon>Ustilaginomycotina</taxon>
        <taxon>Ustilaginomycetes</taxon>
        <taxon>Ustilaginales</taxon>
        <taxon>Ustilaginaceae</taxon>
        <taxon>Pseudozyma</taxon>
    </lineage>
</organism>
<dbReference type="GeneID" id="19317551"/>
<dbReference type="OrthoDB" id="2420454at2759"/>
<evidence type="ECO:0000256" key="1">
    <source>
        <dbReference type="ARBA" id="ARBA00005953"/>
    </source>
</evidence>
<dbReference type="KEGG" id="pfp:PFL1_03441"/>